<dbReference type="GO" id="GO:0016042">
    <property type="term" value="P:lipid catabolic process"/>
    <property type="evidence" value="ECO:0007669"/>
    <property type="project" value="UniProtKB-KW"/>
</dbReference>
<feature type="signal peptide" evidence="4">
    <location>
        <begin position="1"/>
        <end position="19"/>
    </location>
</feature>
<dbReference type="Proteomes" id="UP001161422">
    <property type="component" value="Unassembled WGS sequence"/>
</dbReference>
<evidence type="ECO:0000313" key="6">
    <source>
        <dbReference type="Proteomes" id="UP001161422"/>
    </source>
</evidence>
<reference evidence="5" key="1">
    <citation type="journal article" date="2014" name="Int. J. Syst. Evol. Microbiol.">
        <title>Complete genome sequence of Corynebacterium casei LMG S-19264T (=DSM 44701T), isolated from a smear-ripened cheese.</title>
        <authorList>
            <consortium name="US DOE Joint Genome Institute (JGI-PGF)"/>
            <person name="Walter F."/>
            <person name="Albersmeier A."/>
            <person name="Kalinowski J."/>
            <person name="Ruckert C."/>
        </authorList>
    </citation>
    <scope>NUCLEOTIDE SEQUENCE</scope>
    <source>
        <strain evidence="5">NBRC 101628</strain>
    </source>
</reference>
<keyword evidence="2" id="KW-0442">Lipid degradation</keyword>
<dbReference type="PROSITE" id="PS51257">
    <property type="entry name" value="PROKAR_LIPOPROTEIN"/>
    <property type="match status" value="1"/>
</dbReference>
<accession>A0AA37RVA7</accession>
<comment type="caution">
    <text evidence="5">The sequence shown here is derived from an EMBL/GenBank/DDBJ whole genome shotgun (WGS) entry which is preliminary data.</text>
</comment>
<dbReference type="PANTHER" id="PTHR10272:SF0">
    <property type="entry name" value="PLATELET-ACTIVATING FACTOR ACETYLHYDROLASE"/>
    <property type="match status" value="1"/>
</dbReference>
<feature type="chain" id="PRO_5041269110" description="Alpha/beta hydrolase family protein" evidence="4">
    <location>
        <begin position="20"/>
        <end position="339"/>
    </location>
</feature>
<evidence type="ECO:0000256" key="1">
    <source>
        <dbReference type="ARBA" id="ARBA00022801"/>
    </source>
</evidence>
<evidence type="ECO:0000313" key="5">
    <source>
        <dbReference type="EMBL" id="GLP96365.1"/>
    </source>
</evidence>
<dbReference type="InterPro" id="IPR029058">
    <property type="entry name" value="AB_hydrolase_fold"/>
</dbReference>
<evidence type="ECO:0000256" key="3">
    <source>
        <dbReference type="ARBA" id="ARBA00023098"/>
    </source>
</evidence>
<name>A0AA37RVA7_9GAMM</name>
<keyword evidence="1" id="KW-0378">Hydrolase</keyword>
<dbReference type="EMBL" id="BSNC01000004">
    <property type="protein sequence ID" value="GLP96365.1"/>
    <property type="molecule type" value="Genomic_DNA"/>
</dbReference>
<evidence type="ECO:0008006" key="7">
    <source>
        <dbReference type="Google" id="ProtNLM"/>
    </source>
</evidence>
<organism evidence="5 6">
    <name type="scientific">Paraferrimonas sedimenticola</name>
    <dbReference type="NCBI Taxonomy" id="375674"/>
    <lineage>
        <taxon>Bacteria</taxon>
        <taxon>Pseudomonadati</taxon>
        <taxon>Pseudomonadota</taxon>
        <taxon>Gammaproteobacteria</taxon>
        <taxon>Alteromonadales</taxon>
        <taxon>Ferrimonadaceae</taxon>
        <taxon>Paraferrimonas</taxon>
    </lineage>
</organism>
<dbReference type="PANTHER" id="PTHR10272">
    <property type="entry name" value="PLATELET-ACTIVATING FACTOR ACETYLHYDROLASE"/>
    <property type="match status" value="1"/>
</dbReference>
<evidence type="ECO:0000256" key="4">
    <source>
        <dbReference type="SAM" id="SignalP"/>
    </source>
</evidence>
<dbReference type="Pfam" id="PF07224">
    <property type="entry name" value="Chlorophyllase"/>
    <property type="match status" value="1"/>
</dbReference>
<keyword evidence="6" id="KW-1185">Reference proteome</keyword>
<keyword evidence="3" id="KW-0443">Lipid metabolism</keyword>
<dbReference type="GO" id="GO:0003847">
    <property type="term" value="F:1-alkyl-2-acetylglycerophosphocholine esterase activity"/>
    <property type="evidence" value="ECO:0007669"/>
    <property type="project" value="TreeGrafter"/>
</dbReference>
<dbReference type="SUPFAM" id="SSF53474">
    <property type="entry name" value="alpha/beta-Hydrolases"/>
    <property type="match status" value="1"/>
</dbReference>
<dbReference type="InterPro" id="IPR017395">
    <property type="entry name" value="Chlorophyllase-like"/>
</dbReference>
<dbReference type="Gene3D" id="3.40.50.1820">
    <property type="entry name" value="alpha/beta hydrolase"/>
    <property type="match status" value="1"/>
</dbReference>
<evidence type="ECO:0000256" key="2">
    <source>
        <dbReference type="ARBA" id="ARBA00022963"/>
    </source>
</evidence>
<reference evidence="5" key="2">
    <citation type="submission" date="2023-01" db="EMBL/GenBank/DDBJ databases">
        <title>Draft genome sequence of Paraferrimonas sedimenticola strain NBRC 101628.</title>
        <authorList>
            <person name="Sun Q."/>
            <person name="Mori K."/>
        </authorList>
    </citation>
    <scope>NUCLEOTIDE SEQUENCE</scope>
    <source>
        <strain evidence="5">NBRC 101628</strain>
    </source>
</reference>
<keyword evidence="4" id="KW-0732">Signal</keyword>
<dbReference type="RefSeq" id="WP_095505200.1">
    <property type="nucleotide sequence ID" value="NZ_BSNC01000004.1"/>
</dbReference>
<protein>
    <recommendedName>
        <fullName evidence="7">Alpha/beta hydrolase family protein</fullName>
    </recommendedName>
</protein>
<proteinExistence type="predicted"/>
<sequence length="339" mass="37370">MKKFFVAIAIGLVSACSPAEVELPPVPEQTLQVASAMQLPLQQSGSYQVFDHEYTQLNAGPRELNVRLLSPKEAGEYPLLVFSHGFWSTQGKYDALLAHWVSHGYVVASVDHVDCCSMPKGIFNSLRYGNLGLIEKRKQDIVSLMDQLPSLLEMHGLSGQVLLDQVAITGHSFGGFTAQMFAGATATVDGAQVANEELSDELLQKVKAVVAVSPPGPMFDEITPASWTSLNKPTLVTTGSWDVDARFFPDYRLHLTSFEQAPAGDKFALTLAGADHYFGQLICRPEREVEPQTLQFEWLLAFSTAFLDHYLKGQSEPWLRLQAQNIEQISQGFAHLNSK</sequence>
<dbReference type="AlphaFoldDB" id="A0AA37RVA7"/>
<gene>
    <name evidence="5" type="ORF">GCM10007895_16710</name>
</gene>